<dbReference type="Proteomes" id="UP000261875">
    <property type="component" value="Chromosome"/>
</dbReference>
<dbReference type="SUPFAM" id="SSF110997">
    <property type="entry name" value="Sporulation related repeat"/>
    <property type="match status" value="1"/>
</dbReference>
<dbReference type="EMBL" id="CP021659">
    <property type="protein sequence ID" value="AWK14888.1"/>
    <property type="molecule type" value="Genomic_DNA"/>
</dbReference>
<keyword evidence="2" id="KW-0472">Membrane</keyword>
<dbReference type="InterPro" id="IPR036680">
    <property type="entry name" value="SPOR-like_sf"/>
</dbReference>
<dbReference type="RefSeq" id="WP_072550053.1">
    <property type="nucleotide sequence ID" value="NZ_CP021659.1"/>
</dbReference>
<dbReference type="STRING" id="1878942.GCA_900128755_01148"/>
<feature type="compositionally biased region" description="Basic and acidic residues" evidence="1">
    <location>
        <begin position="1"/>
        <end position="19"/>
    </location>
</feature>
<reference evidence="4 5" key="1">
    <citation type="submission" date="2017-05" db="EMBL/GenBank/DDBJ databases">
        <title>Genome sequence of Candidatus Fukatsuia symbiotica and Candidatus Hamiltonella defensa from Acyrthosiphon pisum strain 5D.</title>
        <authorList>
            <person name="Patel V.A."/>
            <person name="Chevignon G."/>
            <person name="Russell J.A."/>
            <person name="Oliver K.M."/>
        </authorList>
    </citation>
    <scope>NUCLEOTIDE SEQUENCE [LARGE SCALE GENOMIC DNA]</scope>
    <source>
        <strain evidence="4 5">5D</strain>
    </source>
</reference>
<keyword evidence="2" id="KW-1133">Transmembrane helix</keyword>
<dbReference type="Gene3D" id="3.30.70.1070">
    <property type="entry name" value="Sporulation related repeat"/>
    <property type="match status" value="1"/>
</dbReference>
<keyword evidence="2" id="KW-0812">Transmembrane</keyword>
<feature type="region of interest" description="Disordered" evidence="1">
    <location>
        <begin position="1"/>
        <end position="29"/>
    </location>
</feature>
<organism evidence="4 5">
    <name type="scientific">Candidatus Fukatsuia symbiotica</name>
    <dbReference type="NCBI Taxonomy" id="1878942"/>
    <lineage>
        <taxon>Bacteria</taxon>
        <taxon>Pseudomonadati</taxon>
        <taxon>Pseudomonadota</taxon>
        <taxon>Gammaproteobacteria</taxon>
        <taxon>Enterobacterales</taxon>
        <taxon>Yersiniaceae</taxon>
        <taxon>Candidatus Fukatsuia</taxon>
    </lineage>
</organism>
<dbReference type="KEGG" id="fsm:CCS41_11025"/>
<evidence type="ECO:0000256" key="2">
    <source>
        <dbReference type="SAM" id="Phobius"/>
    </source>
</evidence>
<dbReference type="OrthoDB" id="6189127at2"/>
<evidence type="ECO:0000313" key="5">
    <source>
        <dbReference type="Proteomes" id="UP000261875"/>
    </source>
</evidence>
<gene>
    <name evidence="4" type="ORF">CCS41_11025</name>
</gene>
<proteinExistence type="predicted"/>
<dbReference type="GO" id="GO:0042834">
    <property type="term" value="F:peptidoglycan binding"/>
    <property type="evidence" value="ECO:0007669"/>
    <property type="project" value="InterPro"/>
</dbReference>
<keyword evidence="5" id="KW-1185">Reference proteome</keyword>
<dbReference type="AlphaFoldDB" id="A0A2U8I6X0"/>
<dbReference type="InterPro" id="IPR007730">
    <property type="entry name" value="SPOR-like_dom"/>
</dbReference>
<evidence type="ECO:0000259" key="3">
    <source>
        <dbReference type="PROSITE" id="PS51724"/>
    </source>
</evidence>
<dbReference type="PROSITE" id="PS51724">
    <property type="entry name" value="SPOR"/>
    <property type="match status" value="1"/>
</dbReference>
<dbReference type="Pfam" id="PF05036">
    <property type="entry name" value="SPOR"/>
    <property type="match status" value="1"/>
</dbReference>
<accession>A0A2U8I6X0</accession>
<sequence length="320" mass="34574">MDDLKPKDDLKADSSDHRPTHLRKSSNGSQLAISHQRMMIGIGILVLLLIVVAVTSALKAPTQHELAQQTPNMATKEVNIPAISSLASNADVLKIDSSHDTKGVKNSVQLQDVRIPPISAVPTDAAPRLAASQTQRIELSGNISDALSAHQGEILSHNTNNTPLSTVPARATTISSSKETVQPIVVSPPSTQTTPKPSDNAAKNLIMSNKNTVITRDTGTKFGSTHIVGSLRTAPKHHFTLQLSSASRADTLNAYAKQQKLTNYQVYETKHDGKSWYILVSGNYASFTEAKSALAMLPADIQAKKPWIKPVYQLQQNLKD</sequence>
<evidence type="ECO:0000256" key="1">
    <source>
        <dbReference type="SAM" id="MobiDB-lite"/>
    </source>
</evidence>
<evidence type="ECO:0000313" key="4">
    <source>
        <dbReference type="EMBL" id="AWK14888.1"/>
    </source>
</evidence>
<name>A0A2U8I6X0_9GAMM</name>
<protein>
    <submittedName>
        <fullName evidence="4">SPOR domain-containing protein</fullName>
    </submittedName>
</protein>
<feature type="transmembrane region" description="Helical" evidence="2">
    <location>
        <begin position="38"/>
        <end position="58"/>
    </location>
</feature>
<feature type="domain" description="SPOR" evidence="3">
    <location>
        <begin position="233"/>
        <end position="310"/>
    </location>
</feature>